<dbReference type="GO" id="GO:0005829">
    <property type="term" value="C:cytosol"/>
    <property type="evidence" value="ECO:0007669"/>
    <property type="project" value="TreeGrafter"/>
</dbReference>
<comment type="catalytic activity">
    <reaction evidence="1">
        <text>Hydrolysis of terminal, non-reducing beta-D-glucosyl residues with release of beta-D-glucose.</text>
        <dbReference type="EC" id="3.2.1.21"/>
    </reaction>
</comment>
<proteinExistence type="inferred from homology"/>
<keyword evidence="6" id="KW-0119">Carbohydrate metabolism</keyword>
<dbReference type="EMBL" id="UOEI01000282">
    <property type="protein sequence ID" value="VAW00381.1"/>
    <property type="molecule type" value="Genomic_DNA"/>
</dbReference>
<dbReference type="InterPro" id="IPR017853">
    <property type="entry name" value="GH"/>
</dbReference>
<evidence type="ECO:0000256" key="4">
    <source>
        <dbReference type="ARBA" id="ARBA00022801"/>
    </source>
</evidence>
<dbReference type="InterPro" id="IPR017736">
    <property type="entry name" value="Glyco_hydro_1_beta-glucosidase"/>
</dbReference>
<evidence type="ECO:0000256" key="5">
    <source>
        <dbReference type="ARBA" id="ARBA00023001"/>
    </source>
</evidence>
<keyword evidence="4 9" id="KW-0378">Hydrolase</keyword>
<dbReference type="Gene3D" id="3.20.20.80">
    <property type="entry name" value="Glycosidases"/>
    <property type="match status" value="1"/>
</dbReference>
<evidence type="ECO:0000256" key="1">
    <source>
        <dbReference type="ARBA" id="ARBA00000448"/>
    </source>
</evidence>
<evidence type="ECO:0000256" key="2">
    <source>
        <dbReference type="ARBA" id="ARBA00010838"/>
    </source>
</evidence>
<evidence type="ECO:0000256" key="6">
    <source>
        <dbReference type="ARBA" id="ARBA00023277"/>
    </source>
</evidence>
<keyword evidence="5" id="KW-0136">Cellulose degradation</keyword>
<name>A0A3B0S329_9ZZZZ</name>
<dbReference type="FunFam" id="3.20.20.80:FF:000004">
    <property type="entry name" value="Beta-glucosidase 6-phospho-beta-glucosidase"/>
    <property type="match status" value="1"/>
</dbReference>
<keyword evidence="7 9" id="KW-0326">Glycosidase</keyword>
<dbReference type="EC" id="3.2.1.21" evidence="3"/>
<dbReference type="InterPro" id="IPR001360">
    <property type="entry name" value="Glyco_hydro_1"/>
</dbReference>
<dbReference type="NCBIfam" id="TIGR03356">
    <property type="entry name" value="BGL"/>
    <property type="match status" value="1"/>
</dbReference>
<dbReference type="GO" id="GO:0030245">
    <property type="term" value="P:cellulose catabolic process"/>
    <property type="evidence" value="ECO:0007669"/>
    <property type="project" value="UniProtKB-KW"/>
</dbReference>
<dbReference type="Pfam" id="PF00232">
    <property type="entry name" value="Glyco_hydro_1"/>
    <property type="match status" value="1"/>
</dbReference>
<dbReference type="PROSITE" id="PS00653">
    <property type="entry name" value="GLYCOSYL_HYDROL_F1_2"/>
    <property type="match status" value="1"/>
</dbReference>
<evidence type="ECO:0000256" key="3">
    <source>
        <dbReference type="ARBA" id="ARBA00012744"/>
    </source>
</evidence>
<dbReference type="SUPFAM" id="SSF51445">
    <property type="entry name" value="(Trans)glycosidases"/>
    <property type="match status" value="1"/>
</dbReference>
<organism evidence="9">
    <name type="scientific">hydrothermal vent metagenome</name>
    <dbReference type="NCBI Taxonomy" id="652676"/>
    <lineage>
        <taxon>unclassified sequences</taxon>
        <taxon>metagenomes</taxon>
        <taxon>ecological metagenomes</taxon>
    </lineage>
</organism>
<keyword evidence="8" id="KW-0624">Polysaccharide degradation</keyword>
<evidence type="ECO:0000256" key="8">
    <source>
        <dbReference type="ARBA" id="ARBA00023326"/>
    </source>
</evidence>
<accession>A0A3B0S329</accession>
<dbReference type="AlphaFoldDB" id="A0A3B0S329"/>
<reference evidence="9" key="1">
    <citation type="submission" date="2018-06" db="EMBL/GenBank/DDBJ databases">
        <authorList>
            <person name="Zhirakovskaya E."/>
        </authorList>
    </citation>
    <scope>NUCLEOTIDE SEQUENCE</scope>
</reference>
<protein>
    <recommendedName>
        <fullName evidence="3">beta-glucosidase</fullName>
        <ecNumber evidence="3">3.2.1.21</ecNumber>
    </recommendedName>
</protein>
<gene>
    <name evidence="9" type="ORF">MNBD_ACTINO01-1970</name>
</gene>
<sequence length="479" mass="53267">MTPTTEPTTGSVAVDVTTFPADFLWGAATAAYQIEGAVAEGGRSPSIWDVYSHREGAIRNGDTGDVACDHYHRWEPDFDLAHDLGLGAYRLSVSWPRLQPRGVGALNPVAVEFYRRQLTDLRNRGIRPFVTLYHFDLPQILERQGGWPNRATAERFAEFARRTVDALGDLAKDWVTLNEPWCSAFNGYYEGTHAPGRRNLRDGVAAAHHLNLAHGLAVRSIREGAYPDVRIGLTNLVTEAVAATDRPEDVQAAERVDANNNLMFLAPAYSGRYPELVRSLYADQGLDDLIRRGDLQAISSETDFVGLNHYHRLIVSADPGDRHLGARWTHAEPTTTTMGWSFAPQAFENVLRRIPAEFTNLPIYITESGGSFNDHVAPNGKVEDPERVRYLTGYLNAAAKAIESGVDIAGYFVWSLLDNFEWGEGYSKRFGLIYIDYATQERTPKSSAVWYRLLIERHAALATEPEDESGGFPKGEGNR</sequence>
<comment type="similarity">
    <text evidence="2">Belongs to the glycosyl hydrolase 1 family.</text>
</comment>
<evidence type="ECO:0000256" key="7">
    <source>
        <dbReference type="ARBA" id="ARBA00023295"/>
    </source>
</evidence>
<dbReference type="GO" id="GO:0008422">
    <property type="term" value="F:beta-glucosidase activity"/>
    <property type="evidence" value="ECO:0007669"/>
    <property type="project" value="UniProtKB-EC"/>
</dbReference>
<dbReference type="InterPro" id="IPR033132">
    <property type="entry name" value="GH_1_N_CS"/>
</dbReference>
<dbReference type="PRINTS" id="PR00131">
    <property type="entry name" value="GLHYDRLASE1"/>
</dbReference>
<evidence type="ECO:0000313" key="9">
    <source>
        <dbReference type="EMBL" id="VAW00381.1"/>
    </source>
</evidence>
<dbReference type="PANTHER" id="PTHR10353:SF36">
    <property type="entry name" value="LP05116P"/>
    <property type="match status" value="1"/>
</dbReference>
<dbReference type="PANTHER" id="PTHR10353">
    <property type="entry name" value="GLYCOSYL HYDROLASE"/>
    <property type="match status" value="1"/>
</dbReference>